<sequence length="287" mass="31613">MARGAILHDNLVQDPGVALSGGTWALPLANLLDARMIARPARCTAIANPANTRIEVDLGSLKAIRWIVLCHHTLSLQATVAYRASTTSGHTGDVLSVASQLVLGRIVSSLSLPWEEPNFWTGQPRVKDIAGYSRHLVLPLGGGTVARYWRIDLNDTANTAGQVDIGYLMMGDPIVAEYNFDLGRSLGRRSRSIIDETPGGGIIVDRRRIARSQAMTWSMLSKDEAMRLYDMVVNRDTIDPVLFVPDIDDTGNLFREAWPARITGGGEPRRLDRRFWSISLELQEVLA</sequence>
<comment type="caution">
    <text evidence="1">The sequence shown here is derived from an EMBL/GenBank/DDBJ whole genome shotgun (WGS) entry which is preliminary data.</text>
</comment>
<protein>
    <submittedName>
        <fullName evidence="1">Uncharacterized protein</fullName>
    </submittedName>
</protein>
<dbReference type="OrthoDB" id="977800at2"/>
<evidence type="ECO:0000313" key="1">
    <source>
        <dbReference type="EMBL" id="PWR17489.1"/>
    </source>
</evidence>
<accession>A0A317DS36</accession>
<dbReference type="Proteomes" id="UP000245461">
    <property type="component" value="Unassembled WGS sequence"/>
</dbReference>
<reference evidence="1 2" key="1">
    <citation type="submission" date="2018-05" db="EMBL/GenBank/DDBJ databases">
        <title>Zavarzinia sp. HR-AS.</title>
        <authorList>
            <person name="Lee Y."/>
            <person name="Jeon C.O."/>
        </authorList>
    </citation>
    <scope>NUCLEOTIDE SEQUENCE [LARGE SCALE GENOMIC DNA]</scope>
    <source>
        <strain evidence="1 2">HR-AS</strain>
    </source>
</reference>
<gene>
    <name evidence="1" type="ORF">DKG74_21275</name>
</gene>
<evidence type="ECO:0000313" key="2">
    <source>
        <dbReference type="Proteomes" id="UP000245461"/>
    </source>
</evidence>
<proteinExistence type="predicted"/>
<name>A0A317DS36_9PROT</name>
<dbReference type="AlphaFoldDB" id="A0A317DS36"/>
<dbReference type="RefSeq" id="WP_109908191.1">
    <property type="nucleotide sequence ID" value="NZ_QGLE01000030.1"/>
</dbReference>
<keyword evidence="2" id="KW-1185">Reference proteome</keyword>
<dbReference type="EMBL" id="QGLE01000030">
    <property type="protein sequence ID" value="PWR17489.1"/>
    <property type="molecule type" value="Genomic_DNA"/>
</dbReference>
<organism evidence="1 2">
    <name type="scientific">Zavarzinia aquatilis</name>
    <dbReference type="NCBI Taxonomy" id="2211142"/>
    <lineage>
        <taxon>Bacteria</taxon>
        <taxon>Pseudomonadati</taxon>
        <taxon>Pseudomonadota</taxon>
        <taxon>Alphaproteobacteria</taxon>
        <taxon>Rhodospirillales</taxon>
        <taxon>Zavarziniaceae</taxon>
        <taxon>Zavarzinia</taxon>
    </lineage>
</organism>